<keyword evidence="9" id="KW-0346">Stress response</keyword>
<dbReference type="Pfam" id="PF01435">
    <property type="entry name" value="Peptidase_M48"/>
    <property type="match status" value="1"/>
</dbReference>
<keyword evidence="7" id="KW-0472">Membrane</keyword>
<proteinExistence type="inferred from homology"/>
<dbReference type="GO" id="GO:0046872">
    <property type="term" value="F:metal ion binding"/>
    <property type="evidence" value="ECO:0007669"/>
    <property type="project" value="UniProtKB-KW"/>
</dbReference>
<reference evidence="10" key="3">
    <citation type="submission" date="2021-06" db="EMBL/GenBank/DDBJ databases">
        <title>Genomic Description and Analysis of Intracellular Bacteria, Candidatus Berkiella cookevillensis and Candidatus Berkiella aquae.</title>
        <authorList>
            <person name="Kidane D.T."/>
            <person name="Mehari Y.T."/>
            <person name="Rice F.C."/>
            <person name="Arivett B.A."/>
            <person name="Farone A.L."/>
            <person name="Berk S.G."/>
            <person name="Farone M.B."/>
        </authorList>
    </citation>
    <scope>NUCLEOTIDE SEQUENCE</scope>
    <source>
        <strain evidence="10">HT99</strain>
    </source>
</reference>
<dbReference type="GO" id="GO:0004222">
    <property type="term" value="F:metalloendopeptidase activity"/>
    <property type="evidence" value="ECO:0007669"/>
    <property type="project" value="InterPro"/>
</dbReference>
<evidence type="ECO:0000256" key="1">
    <source>
        <dbReference type="ARBA" id="ARBA00022670"/>
    </source>
</evidence>
<comment type="caution">
    <text evidence="9">The sequence shown here is derived from an EMBL/GenBank/DDBJ whole genome shotgun (WGS) entry which is preliminary data.</text>
</comment>
<evidence type="ECO:0000256" key="2">
    <source>
        <dbReference type="ARBA" id="ARBA00022723"/>
    </source>
</evidence>
<dbReference type="EC" id="3.4.24.-" evidence="10"/>
<keyword evidence="5 6" id="KW-0482">Metalloprotease</keyword>
<dbReference type="STRING" id="295108.HT99x_01682"/>
<feature type="transmembrane region" description="Helical" evidence="7">
    <location>
        <begin position="20"/>
        <end position="36"/>
    </location>
</feature>
<organism evidence="9">
    <name type="scientific">Candidatus Berkiella aquae</name>
    <dbReference type="NCBI Taxonomy" id="295108"/>
    <lineage>
        <taxon>Bacteria</taxon>
        <taxon>Pseudomonadati</taxon>
        <taxon>Pseudomonadota</taxon>
        <taxon>Gammaproteobacteria</taxon>
        <taxon>Candidatus Berkiellales</taxon>
        <taxon>Candidatus Berkiellaceae</taxon>
        <taxon>Candidatus Berkiella</taxon>
    </lineage>
</organism>
<evidence type="ECO:0000313" key="9">
    <source>
        <dbReference type="EMBL" id="KRG21126.1"/>
    </source>
</evidence>
<evidence type="ECO:0000256" key="6">
    <source>
        <dbReference type="RuleBase" id="RU003983"/>
    </source>
</evidence>
<evidence type="ECO:0000256" key="4">
    <source>
        <dbReference type="ARBA" id="ARBA00022833"/>
    </source>
</evidence>
<evidence type="ECO:0000256" key="3">
    <source>
        <dbReference type="ARBA" id="ARBA00022801"/>
    </source>
</evidence>
<gene>
    <name evidence="10" type="ORF">HT99x_007155</name>
    <name evidence="9" type="ORF">HT99x_01682</name>
</gene>
<evidence type="ECO:0000313" key="10">
    <source>
        <dbReference type="EMBL" id="MCS5711206.1"/>
    </source>
</evidence>
<keyword evidence="7" id="KW-1133">Transmembrane helix</keyword>
<dbReference type="InterPro" id="IPR001915">
    <property type="entry name" value="Peptidase_M48"/>
</dbReference>
<dbReference type="RefSeq" id="WP_075066310.1">
    <property type="nucleotide sequence ID" value="NZ_LKAJ02000001.1"/>
</dbReference>
<evidence type="ECO:0000256" key="7">
    <source>
        <dbReference type="SAM" id="Phobius"/>
    </source>
</evidence>
<keyword evidence="2" id="KW-0479">Metal-binding</keyword>
<dbReference type="OrthoDB" id="7057814at2"/>
<keyword evidence="4 6" id="KW-0862">Zinc</keyword>
<sequence>MIKAKAQQASKQIGKVLKRFSYWDYLLGLSTLSTPAFLGLPYYYLVLSAAATSACLLMPRNAGTYQQKSEQESPEYVRINQLVSKICEERNLSKINHIILRHKPGTPVDVVANIDKNNQQFIVIYGDIQSLTNQDLSILLEHEIAHLHFKDSKAKSYIDRLYYASVGLSLLAIPNNLITTLILGTSVTLIRQACIRYRELRADRFAIADAQTNKINPEKTQALKEVVAKINHVSLDARAKADNEFFFTKVKTHLINSYTHPETISESLTHKLLELCSSHPTVHQRYSFK</sequence>
<evidence type="ECO:0000259" key="8">
    <source>
        <dbReference type="Pfam" id="PF01435"/>
    </source>
</evidence>
<evidence type="ECO:0000256" key="5">
    <source>
        <dbReference type="ARBA" id="ARBA00023049"/>
    </source>
</evidence>
<dbReference type="Proteomes" id="UP000051497">
    <property type="component" value="Unassembled WGS sequence"/>
</dbReference>
<comment type="similarity">
    <text evidence="6">Belongs to the peptidase M48 family.</text>
</comment>
<feature type="domain" description="Peptidase M48" evidence="8">
    <location>
        <begin position="121"/>
        <end position="285"/>
    </location>
</feature>
<dbReference type="EMBL" id="LKAJ02000001">
    <property type="protein sequence ID" value="MCS5711206.1"/>
    <property type="molecule type" value="Genomic_DNA"/>
</dbReference>
<evidence type="ECO:0000313" key="11">
    <source>
        <dbReference type="Proteomes" id="UP000051497"/>
    </source>
</evidence>
<protein>
    <submittedName>
        <fullName evidence="9">Heat shock protein HtpX</fullName>
    </submittedName>
    <submittedName>
        <fullName evidence="10">M48 family metalloprotease</fullName>
        <ecNumber evidence="10">3.4.24.-</ecNumber>
    </submittedName>
</protein>
<dbReference type="AlphaFoldDB" id="A0A0Q9YKC6"/>
<reference evidence="9" key="1">
    <citation type="submission" date="2015-09" db="EMBL/GenBank/DDBJ databases">
        <title>Draft Genome Sequences of Two Novel Amoeba-resistant Intranuclear Bacteria, Candidatus Berkiella cookevillensis and Candidatus Berkiella aquae.</title>
        <authorList>
            <person name="Mehari Y.T."/>
            <person name="Arivett B.A."/>
            <person name="Farone A.L."/>
            <person name="Gunderson J.H."/>
            <person name="Farone M.B."/>
        </authorList>
    </citation>
    <scope>NUCLEOTIDE SEQUENCE [LARGE SCALE GENOMIC DNA]</scope>
    <source>
        <strain evidence="9">HT99</strain>
    </source>
</reference>
<keyword evidence="11" id="KW-1185">Reference proteome</keyword>
<name>A0A0Q9YKC6_9GAMM</name>
<reference evidence="10" key="2">
    <citation type="journal article" date="2016" name="Genome Announc.">
        <title>Draft Genome Sequences of Two Novel Amoeba-Resistant Intranuclear Bacteria, 'Candidatus Berkiella cookevillensis' and 'Candidatus Berkiella aquae'.</title>
        <authorList>
            <person name="Mehari Y.T."/>
            <person name="Arivett B.A."/>
            <person name="Farone A.L."/>
            <person name="Gunderson J.H."/>
            <person name="Farone M.B."/>
        </authorList>
    </citation>
    <scope>NUCLEOTIDE SEQUENCE</scope>
    <source>
        <strain evidence="10">HT99</strain>
    </source>
</reference>
<comment type="cofactor">
    <cofactor evidence="6">
        <name>Zn(2+)</name>
        <dbReference type="ChEBI" id="CHEBI:29105"/>
    </cofactor>
    <text evidence="6">Binds 1 zinc ion per subunit.</text>
</comment>
<accession>A0A0Q9YKC6</accession>
<keyword evidence="7" id="KW-0812">Transmembrane</keyword>
<keyword evidence="1 6" id="KW-0645">Protease</keyword>
<dbReference type="GO" id="GO:0006508">
    <property type="term" value="P:proteolysis"/>
    <property type="evidence" value="ECO:0007669"/>
    <property type="project" value="UniProtKB-KW"/>
</dbReference>
<dbReference type="EMBL" id="LKAJ01000006">
    <property type="protein sequence ID" value="KRG21126.1"/>
    <property type="molecule type" value="Genomic_DNA"/>
</dbReference>
<keyword evidence="3 6" id="KW-0378">Hydrolase</keyword>